<organism evidence="1">
    <name type="scientific">marine metagenome</name>
    <dbReference type="NCBI Taxonomy" id="408172"/>
    <lineage>
        <taxon>unclassified sequences</taxon>
        <taxon>metagenomes</taxon>
        <taxon>ecological metagenomes</taxon>
    </lineage>
</organism>
<dbReference type="Gene3D" id="3.30.365.10">
    <property type="entry name" value="Aldehyde oxidase/xanthine dehydrogenase, molybdopterin binding domain"/>
    <property type="match status" value="1"/>
</dbReference>
<reference evidence="1" key="1">
    <citation type="submission" date="2018-05" db="EMBL/GenBank/DDBJ databases">
        <authorList>
            <person name="Lanie J.A."/>
            <person name="Ng W.-L."/>
            <person name="Kazmierczak K.M."/>
            <person name="Andrzejewski T.M."/>
            <person name="Davidsen T.M."/>
            <person name="Wayne K.J."/>
            <person name="Tettelin H."/>
            <person name="Glass J.I."/>
            <person name="Rusch D."/>
            <person name="Podicherti R."/>
            <person name="Tsui H.-C.T."/>
            <person name="Winkler M.E."/>
        </authorList>
    </citation>
    <scope>NUCLEOTIDE SEQUENCE</scope>
</reference>
<dbReference type="InterPro" id="IPR037165">
    <property type="entry name" value="AldOxase/xan_DH_Mopterin-bd_sf"/>
</dbReference>
<dbReference type="AlphaFoldDB" id="A0A381W8V9"/>
<accession>A0A381W8V9</accession>
<proteinExistence type="predicted"/>
<protein>
    <submittedName>
        <fullName evidence="1">Uncharacterized protein</fullName>
    </submittedName>
</protein>
<sequence length="73" mass="7687">VKPAKFDYLRAESVRQAVAALDQEEGAGEGGYLGAPAAIASAVNDALSPLGLTIHELPMRMHKLEALINEAKT</sequence>
<gene>
    <name evidence="1" type="ORF">METZ01_LOCUS101282</name>
</gene>
<dbReference type="EMBL" id="UINC01010928">
    <property type="protein sequence ID" value="SVA48428.1"/>
    <property type="molecule type" value="Genomic_DNA"/>
</dbReference>
<dbReference type="SUPFAM" id="SSF56003">
    <property type="entry name" value="Molybdenum cofactor-binding domain"/>
    <property type="match status" value="1"/>
</dbReference>
<dbReference type="GO" id="GO:0016491">
    <property type="term" value="F:oxidoreductase activity"/>
    <property type="evidence" value="ECO:0007669"/>
    <property type="project" value="InterPro"/>
</dbReference>
<name>A0A381W8V9_9ZZZZ</name>
<feature type="non-terminal residue" evidence="1">
    <location>
        <position position="1"/>
    </location>
</feature>
<evidence type="ECO:0000313" key="1">
    <source>
        <dbReference type="EMBL" id="SVA48428.1"/>
    </source>
</evidence>